<comment type="similarity">
    <text evidence="2 10 11">Belongs to the TonB-dependent receptor family.</text>
</comment>
<dbReference type="InterPro" id="IPR037066">
    <property type="entry name" value="Plug_dom_sf"/>
</dbReference>
<dbReference type="CDD" id="cd01347">
    <property type="entry name" value="ligand_gated_channel"/>
    <property type="match status" value="1"/>
</dbReference>
<dbReference type="PANTHER" id="PTHR32552:SF83">
    <property type="entry name" value="BLR3904 PROTEIN"/>
    <property type="match status" value="1"/>
</dbReference>
<dbReference type="GO" id="GO:0038023">
    <property type="term" value="F:signaling receptor activity"/>
    <property type="evidence" value="ECO:0007669"/>
    <property type="project" value="InterPro"/>
</dbReference>
<dbReference type="Gene3D" id="2.40.170.20">
    <property type="entry name" value="TonB-dependent receptor, beta-barrel domain"/>
    <property type="match status" value="1"/>
</dbReference>
<accession>A0A346A3G1</accession>
<evidence type="ECO:0000256" key="11">
    <source>
        <dbReference type="RuleBase" id="RU003357"/>
    </source>
</evidence>
<dbReference type="GO" id="GO:0015891">
    <property type="term" value="P:siderophore transport"/>
    <property type="evidence" value="ECO:0007669"/>
    <property type="project" value="InterPro"/>
</dbReference>
<evidence type="ECO:0000256" key="6">
    <source>
        <dbReference type="ARBA" id="ARBA00023077"/>
    </source>
</evidence>
<gene>
    <name evidence="14" type="ORF">DW352_26180</name>
</gene>
<dbReference type="NCBIfam" id="TIGR01783">
    <property type="entry name" value="TonB-siderophor"/>
    <property type="match status" value="1"/>
</dbReference>
<dbReference type="Proteomes" id="UP000254889">
    <property type="component" value="Chromosome"/>
</dbReference>
<evidence type="ECO:0000313" key="15">
    <source>
        <dbReference type="Proteomes" id="UP000254889"/>
    </source>
</evidence>
<dbReference type="InterPro" id="IPR012910">
    <property type="entry name" value="Plug_dom"/>
</dbReference>
<evidence type="ECO:0000256" key="2">
    <source>
        <dbReference type="ARBA" id="ARBA00009810"/>
    </source>
</evidence>
<dbReference type="PANTHER" id="PTHR32552">
    <property type="entry name" value="FERRICHROME IRON RECEPTOR-RELATED"/>
    <property type="match status" value="1"/>
</dbReference>
<dbReference type="InterPro" id="IPR000531">
    <property type="entry name" value="Beta-barrel_TonB"/>
</dbReference>
<keyword evidence="6 11" id="KW-0798">TonB box</keyword>
<evidence type="ECO:0000256" key="3">
    <source>
        <dbReference type="ARBA" id="ARBA00022448"/>
    </source>
</evidence>
<keyword evidence="5 10" id="KW-0812">Transmembrane</keyword>
<dbReference type="InterPro" id="IPR010105">
    <property type="entry name" value="TonB_sidphr_rcpt"/>
</dbReference>
<evidence type="ECO:0000256" key="8">
    <source>
        <dbReference type="ARBA" id="ARBA00023170"/>
    </source>
</evidence>
<feature type="domain" description="TonB-dependent receptor-like beta-barrel" evidence="12">
    <location>
        <begin position="307"/>
        <end position="754"/>
    </location>
</feature>
<keyword evidence="3 10" id="KW-0813">Transport</keyword>
<evidence type="ECO:0000256" key="7">
    <source>
        <dbReference type="ARBA" id="ARBA00023136"/>
    </source>
</evidence>
<evidence type="ECO:0000259" key="13">
    <source>
        <dbReference type="Pfam" id="PF07715"/>
    </source>
</evidence>
<reference evidence="14 15" key="1">
    <citation type="submission" date="2018-07" db="EMBL/GenBank/DDBJ databases">
        <authorList>
            <person name="Quirk P.G."/>
            <person name="Krulwich T.A."/>
        </authorList>
    </citation>
    <scope>NUCLEOTIDE SEQUENCE [LARGE SCALE GENOMIC DNA]</scope>
    <source>
        <strain evidence="14 15">CC-BB4</strain>
    </source>
</reference>
<evidence type="ECO:0000256" key="10">
    <source>
        <dbReference type="PROSITE-ProRule" id="PRU01360"/>
    </source>
</evidence>
<dbReference type="Pfam" id="PF00593">
    <property type="entry name" value="TonB_dep_Rec_b-barrel"/>
    <property type="match status" value="1"/>
</dbReference>
<feature type="domain" description="TonB-dependent receptor plug" evidence="13">
    <location>
        <begin position="106"/>
        <end position="204"/>
    </location>
</feature>
<keyword evidence="9 10" id="KW-0998">Cell outer membrane</keyword>
<dbReference type="SUPFAM" id="SSF56935">
    <property type="entry name" value="Porins"/>
    <property type="match status" value="1"/>
</dbReference>
<evidence type="ECO:0000259" key="12">
    <source>
        <dbReference type="Pfam" id="PF00593"/>
    </source>
</evidence>
<dbReference type="EMBL" id="CP031417">
    <property type="protein sequence ID" value="AXK83708.1"/>
    <property type="molecule type" value="Genomic_DNA"/>
</dbReference>
<comment type="subcellular location">
    <subcellularLocation>
        <location evidence="1 10">Cell outer membrane</location>
        <topology evidence="1 10">Multi-pass membrane protein</topology>
    </subcellularLocation>
</comment>
<evidence type="ECO:0000256" key="9">
    <source>
        <dbReference type="ARBA" id="ARBA00023237"/>
    </source>
</evidence>
<dbReference type="KEGG" id="ptaw:DW352_26180"/>
<name>A0A346A3G1_9HYPH</name>
<dbReference type="InterPro" id="IPR036942">
    <property type="entry name" value="Beta-barrel_TonB_sf"/>
</dbReference>
<dbReference type="PROSITE" id="PS52016">
    <property type="entry name" value="TONB_DEPENDENT_REC_3"/>
    <property type="match status" value="1"/>
</dbReference>
<keyword evidence="15" id="KW-1185">Reference proteome</keyword>
<dbReference type="Gene3D" id="2.170.130.10">
    <property type="entry name" value="TonB-dependent receptor, plug domain"/>
    <property type="match status" value="1"/>
</dbReference>
<dbReference type="AlphaFoldDB" id="A0A346A3G1"/>
<keyword evidence="4 10" id="KW-1134">Transmembrane beta strand</keyword>
<evidence type="ECO:0000256" key="1">
    <source>
        <dbReference type="ARBA" id="ARBA00004571"/>
    </source>
</evidence>
<evidence type="ECO:0000313" key="14">
    <source>
        <dbReference type="EMBL" id="AXK83708.1"/>
    </source>
</evidence>
<dbReference type="Pfam" id="PF07715">
    <property type="entry name" value="Plug"/>
    <property type="match status" value="1"/>
</dbReference>
<dbReference type="OrthoDB" id="9760333at2"/>
<dbReference type="GO" id="GO:0009279">
    <property type="term" value="C:cell outer membrane"/>
    <property type="evidence" value="ECO:0007669"/>
    <property type="project" value="UniProtKB-SubCell"/>
</dbReference>
<proteinExistence type="inferred from homology"/>
<sequence length="784" mass="85253">MIITVLKYRNQVGAVNMSSETSSIRHVSAGNGQTIPELIRSNVGERGGYISSRAVLRTAVSVASLVAASTAVAQESLQLPTIDVSGEQGGGYQATQQSIMRLPTPLRDTPQTVNVVTQQVIQEQRATTMEEALRNVPGITFSAGEGGQQGDSPIINGQSARGDIFRDGLRDPGWYTRDLFPVERVEVYKGPSAFAFGRGATGGAINNVSKLANGSSFAETTATGSSAGGFRVDGDAAGKVGNIAGRVVVMAQDLDTAARDNIFTKRWGVAPSFVVDIDESTKATLAYIYQGEESVPDYGVPWRPTPTTNAATGSRTGGYNGNGTAVTPVDVPRSNWYGFATGDLKDLVQTNTHILTGKIEHRFNEAFTLANTTRYIAVDRMARPTAPRTLNTATGSSTIPVGYPESQMTIGRQHFETDTDNTFLVNQTDALLKFETFGLKHTLSAGMELSRETRWQQRANLCYQAASSGSPVCRTSLWTPDSGAPDGTFPGYGTPNQTTQNTVALYASDQIKINKYFDVLGALRYDSFKTDYESAPTQLSRTDNLLSWRFGGVFHPVENASIYITHGNSFNPSAEYGSLSATGTNSVLLDPEKSVTTEAGVKVDVLKERLSLTGSVFRNDKTNMRVPVDPLSTTIYALQGEARIEGIELGVAGKVTDKWNILVGYSHLRSEIRNTTQLDRLGNQVPNTPPNNFTLWTTYDVTSDWTVGGGAFYQDKAYANDVNTEYVPSYWRFDVMTSYKINPKMVLQLNIYNLTDELYYAQYYGGHAVPAAGRYATLSLRTRW</sequence>
<keyword evidence="7 10" id="KW-0472">Membrane</keyword>
<dbReference type="GO" id="GO:0015344">
    <property type="term" value="F:siderophore uptake transmembrane transporter activity"/>
    <property type="evidence" value="ECO:0007669"/>
    <property type="project" value="TreeGrafter"/>
</dbReference>
<protein>
    <submittedName>
        <fullName evidence="14">TonB-dependent siderophore receptor</fullName>
    </submittedName>
</protein>
<evidence type="ECO:0000256" key="5">
    <source>
        <dbReference type="ARBA" id="ARBA00022692"/>
    </source>
</evidence>
<dbReference type="InterPro" id="IPR039426">
    <property type="entry name" value="TonB-dep_rcpt-like"/>
</dbReference>
<evidence type="ECO:0000256" key="4">
    <source>
        <dbReference type="ARBA" id="ARBA00022452"/>
    </source>
</evidence>
<organism evidence="14 15">
    <name type="scientific">Pseudolabrys taiwanensis</name>
    <dbReference type="NCBI Taxonomy" id="331696"/>
    <lineage>
        <taxon>Bacteria</taxon>
        <taxon>Pseudomonadati</taxon>
        <taxon>Pseudomonadota</taxon>
        <taxon>Alphaproteobacteria</taxon>
        <taxon>Hyphomicrobiales</taxon>
        <taxon>Xanthobacteraceae</taxon>
        <taxon>Pseudolabrys</taxon>
    </lineage>
</organism>
<keyword evidence="8 14" id="KW-0675">Receptor</keyword>